<protein>
    <submittedName>
        <fullName evidence="1">Uncharacterized protein</fullName>
    </submittedName>
</protein>
<comment type="caution">
    <text evidence="1">The sequence shown here is derived from an EMBL/GenBank/DDBJ whole genome shotgun (WGS) entry which is preliminary data.</text>
</comment>
<reference evidence="1 2" key="1">
    <citation type="submission" date="2023-01" db="EMBL/GenBank/DDBJ databases">
        <title>Analysis of 21 Apiospora genomes using comparative genomics revels a genus with tremendous synthesis potential of carbohydrate active enzymes and secondary metabolites.</title>
        <authorList>
            <person name="Sorensen T."/>
        </authorList>
    </citation>
    <scope>NUCLEOTIDE SEQUENCE [LARGE SCALE GENOMIC DNA]</scope>
    <source>
        <strain evidence="1 2">CBS 33761</strain>
    </source>
</reference>
<dbReference type="EMBL" id="JAQQWK010000014">
    <property type="protein sequence ID" value="KAK8016458.1"/>
    <property type="molecule type" value="Genomic_DNA"/>
</dbReference>
<dbReference type="Proteomes" id="UP001444661">
    <property type="component" value="Unassembled WGS sequence"/>
</dbReference>
<evidence type="ECO:0000313" key="2">
    <source>
        <dbReference type="Proteomes" id="UP001444661"/>
    </source>
</evidence>
<evidence type="ECO:0000313" key="1">
    <source>
        <dbReference type="EMBL" id="KAK8016458.1"/>
    </source>
</evidence>
<proteinExistence type="predicted"/>
<organism evidence="1 2">
    <name type="scientific">Apiospora rasikravindrae</name>
    <dbReference type="NCBI Taxonomy" id="990691"/>
    <lineage>
        <taxon>Eukaryota</taxon>
        <taxon>Fungi</taxon>
        <taxon>Dikarya</taxon>
        <taxon>Ascomycota</taxon>
        <taxon>Pezizomycotina</taxon>
        <taxon>Sordariomycetes</taxon>
        <taxon>Xylariomycetidae</taxon>
        <taxon>Amphisphaeriales</taxon>
        <taxon>Apiosporaceae</taxon>
        <taxon>Apiospora</taxon>
    </lineage>
</organism>
<accession>A0ABR1RQD4</accession>
<keyword evidence="2" id="KW-1185">Reference proteome</keyword>
<name>A0ABR1RQD4_9PEZI</name>
<sequence>MDDESGEVAAVTKTANNIRRLSCSTLIAILVLRDHIKRIKYQPPSVPDVLKDLRSLEQILQNSVDLLNKHTDVSPEGSRLEKSLSRFEIDLQDCLNQINDWAADEALQPSCGKQLNDFLKRIRYAGYREVFGELSTKLAAQRAVLWLHLTFLGRHVLTKPLDPAGIRSNK</sequence>
<gene>
    <name evidence="1" type="ORF">PG993_014647</name>
</gene>